<name>A0A1Q5PWU0_9ACTO</name>
<evidence type="ECO:0000256" key="1">
    <source>
        <dbReference type="ARBA" id="ARBA00022603"/>
    </source>
</evidence>
<dbReference type="InterPro" id="IPR029063">
    <property type="entry name" value="SAM-dependent_MTases_sf"/>
</dbReference>
<dbReference type="STRING" id="52770.BSZ40_03610"/>
<dbReference type="InParanoid" id="A0A1Q5PWU0"/>
<dbReference type="Proteomes" id="UP000185612">
    <property type="component" value="Unassembled WGS sequence"/>
</dbReference>
<dbReference type="Gene3D" id="3.40.50.150">
    <property type="entry name" value="Vaccinia Virus protein VP39"/>
    <property type="match status" value="1"/>
</dbReference>
<evidence type="ECO:0000313" key="5">
    <source>
        <dbReference type="Proteomes" id="UP000185612"/>
    </source>
</evidence>
<comment type="caution">
    <text evidence="4">The sequence shown here is derived from an EMBL/GenBank/DDBJ whole genome shotgun (WGS) entry which is preliminary data.</text>
</comment>
<dbReference type="AlphaFoldDB" id="A0A1Q5PWU0"/>
<dbReference type="RefSeq" id="WP_073823435.1">
    <property type="nucleotide sequence ID" value="NZ_MQVS01000003.1"/>
</dbReference>
<keyword evidence="2 4" id="KW-0808">Transferase</keyword>
<dbReference type="SUPFAM" id="SSF53335">
    <property type="entry name" value="S-adenosyl-L-methionine-dependent methyltransferases"/>
    <property type="match status" value="1"/>
</dbReference>
<dbReference type="Pfam" id="PF13649">
    <property type="entry name" value="Methyltransf_25"/>
    <property type="match status" value="1"/>
</dbReference>
<sequence length="281" mass="30763">METSSGQADWFADNQRNWDDRADLHMAGGYQGVEELVADRDAISAELAPDMHRFGDLTGKHVLHLQCHVGTDTIGFARRGAGRVVGLDLSPNSLVHARRLAARAAVDIEFVQANVYDARTAVTGDFDLVYTSLGVLCWLPDIARWARVVASLLRPGGLFFIRDDHPMFLAVGDDTSTGLQLAYPYFETPLPVSADSAGSYVSAPDAPVIAHTRSHQWNHGLGEIITALIKAGLTITAVEEFTSAAWCRWPELMQQLPDGTWALTQAPERLPLQFAITARKQ</sequence>
<dbReference type="OrthoDB" id="8385759at2"/>
<evidence type="ECO:0000313" key="4">
    <source>
        <dbReference type="EMBL" id="OKL52027.1"/>
    </source>
</evidence>
<accession>A0A1Q5PWU0</accession>
<dbReference type="PANTHER" id="PTHR43861:SF1">
    <property type="entry name" value="TRANS-ACONITATE 2-METHYLTRANSFERASE"/>
    <property type="match status" value="1"/>
</dbReference>
<dbReference type="CDD" id="cd02440">
    <property type="entry name" value="AdoMet_MTases"/>
    <property type="match status" value="1"/>
</dbReference>
<dbReference type="PANTHER" id="PTHR43861">
    <property type="entry name" value="TRANS-ACONITATE 2-METHYLTRANSFERASE-RELATED"/>
    <property type="match status" value="1"/>
</dbReference>
<feature type="domain" description="Methyltransferase" evidence="3">
    <location>
        <begin position="62"/>
        <end position="157"/>
    </location>
</feature>
<gene>
    <name evidence="4" type="ORF">BSZ40_03610</name>
</gene>
<dbReference type="GO" id="GO:0008168">
    <property type="term" value="F:methyltransferase activity"/>
    <property type="evidence" value="ECO:0007669"/>
    <property type="project" value="UniProtKB-KW"/>
</dbReference>
<keyword evidence="1 4" id="KW-0489">Methyltransferase</keyword>
<evidence type="ECO:0000256" key="2">
    <source>
        <dbReference type="ARBA" id="ARBA00022679"/>
    </source>
</evidence>
<keyword evidence="5" id="KW-1185">Reference proteome</keyword>
<dbReference type="GO" id="GO:0032259">
    <property type="term" value="P:methylation"/>
    <property type="evidence" value="ECO:0007669"/>
    <property type="project" value="UniProtKB-KW"/>
</dbReference>
<dbReference type="EMBL" id="MQVS01000003">
    <property type="protein sequence ID" value="OKL52027.1"/>
    <property type="molecule type" value="Genomic_DNA"/>
</dbReference>
<reference evidence="5" key="1">
    <citation type="submission" date="2016-12" db="EMBL/GenBank/DDBJ databases">
        <authorList>
            <person name="Meng X."/>
        </authorList>
    </citation>
    <scope>NUCLEOTIDE SEQUENCE [LARGE SCALE GENOMIC DNA]</scope>
    <source>
        <strain evidence="5">DSM 20732</strain>
    </source>
</reference>
<proteinExistence type="predicted"/>
<evidence type="ECO:0000259" key="3">
    <source>
        <dbReference type="Pfam" id="PF13649"/>
    </source>
</evidence>
<organism evidence="4 5">
    <name type="scientific">Buchananella hordeovulneris</name>
    <dbReference type="NCBI Taxonomy" id="52770"/>
    <lineage>
        <taxon>Bacteria</taxon>
        <taxon>Bacillati</taxon>
        <taxon>Actinomycetota</taxon>
        <taxon>Actinomycetes</taxon>
        <taxon>Actinomycetales</taxon>
        <taxon>Actinomycetaceae</taxon>
        <taxon>Buchananella</taxon>
    </lineage>
</organism>
<protein>
    <submittedName>
        <fullName evidence="4">Methyltransferase</fullName>
    </submittedName>
</protein>
<dbReference type="InterPro" id="IPR041698">
    <property type="entry name" value="Methyltransf_25"/>
</dbReference>